<proteinExistence type="inferred from homology"/>
<dbReference type="InterPro" id="IPR002347">
    <property type="entry name" value="SDR_fam"/>
</dbReference>
<dbReference type="Gene3D" id="3.40.50.720">
    <property type="entry name" value="NAD(P)-binding Rossmann-like Domain"/>
    <property type="match status" value="1"/>
</dbReference>
<dbReference type="InterPro" id="IPR036291">
    <property type="entry name" value="NAD(P)-bd_dom_sf"/>
</dbReference>
<name>A0A2P6PIE1_ROSCH</name>
<dbReference type="PRINTS" id="PR00081">
    <property type="entry name" value="GDHRDH"/>
</dbReference>
<accession>A0A2P6PIE1</accession>
<keyword evidence="3" id="KW-1185">Reference proteome</keyword>
<dbReference type="PANTHER" id="PTHR42820:SF21">
    <property type="entry name" value="SHORT-CHAIN DEHYDROGENASE REDUCTASE 3B-LIKE"/>
    <property type="match status" value="1"/>
</dbReference>
<dbReference type="OrthoDB" id="294295at2759"/>
<organism evidence="2 3">
    <name type="scientific">Rosa chinensis</name>
    <name type="common">China rose</name>
    <dbReference type="NCBI Taxonomy" id="74649"/>
    <lineage>
        <taxon>Eukaryota</taxon>
        <taxon>Viridiplantae</taxon>
        <taxon>Streptophyta</taxon>
        <taxon>Embryophyta</taxon>
        <taxon>Tracheophyta</taxon>
        <taxon>Spermatophyta</taxon>
        <taxon>Magnoliopsida</taxon>
        <taxon>eudicotyledons</taxon>
        <taxon>Gunneridae</taxon>
        <taxon>Pentapetalae</taxon>
        <taxon>rosids</taxon>
        <taxon>fabids</taxon>
        <taxon>Rosales</taxon>
        <taxon>Rosaceae</taxon>
        <taxon>Rosoideae</taxon>
        <taxon>Rosoideae incertae sedis</taxon>
        <taxon>Rosa</taxon>
    </lineage>
</organism>
<dbReference type="Pfam" id="PF13561">
    <property type="entry name" value="adh_short_C2"/>
    <property type="match status" value="1"/>
</dbReference>
<sequence>MYSNAGITSSSAQTVLELDLSGYNSVMAACVKHPTLAMVGKEVKGSIVCTASFMEDYRTENMTDCTMSKHTMLGLVRSANMQLVRRGVCVNCVSPGMVATPLMCDILKISEEELWETMAVVYSGRDEQLMEKHVADAVVFLACEDSAFVTDHNLVVNGGLGTKSIAILKQ</sequence>
<dbReference type="Proteomes" id="UP000238479">
    <property type="component" value="Chromosome 7"/>
</dbReference>
<dbReference type="EC" id="1.1.1.-" evidence="2"/>
<dbReference type="GO" id="GO:0016491">
    <property type="term" value="F:oxidoreductase activity"/>
    <property type="evidence" value="ECO:0007669"/>
    <property type="project" value="UniProtKB-KW"/>
</dbReference>
<comment type="similarity">
    <text evidence="1">Belongs to the short-chain dehydrogenases/reductases (SDR) family.</text>
</comment>
<evidence type="ECO:0000256" key="1">
    <source>
        <dbReference type="ARBA" id="ARBA00006484"/>
    </source>
</evidence>
<evidence type="ECO:0000313" key="2">
    <source>
        <dbReference type="EMBL" id="PRQ21697.1"/>
    </source>
</evidence>
<comment type="caution">
    <text evidence="2">The sequence shown here is derived from an EMBL/GenBank/DDBJ whole genome shotgun (WGS) entry which is preliminary data.</text>
</comment>
<dbReference type="STRING" id="74649.A0A2P6PIE1"/>
<protein>
    <submittedName>
        <fullName evidence="2">Putative oxidoreductase</fullName>
        <ecNumber evidence="2">1.1.1.-</ecNumber>
    </submittedName>
</protein>
<dbReference type="Gramene" id="PRQ21697">
    <property type="protein sequence ID" value="PRQ21697"/>
    <property type="gene ID" value="RchiOBHm_Chr7g0242091"/>
</dbReference>
<dbReference type="EMBL" id="PDCK01000045">
    <property type="protein sequence ID" value="PRQ21697.1"/>
    <property type="molecule type" value="Genomic_DNA"/>
</dbReference>
<dbReference type="OMA" id="DYRTENM"/>
<reference evidence="2 3" key="1">
    <citation type="journal article" date="2018" name="Nat. Genet.">
        <title>The Rosa genome provides new insights in the design of modern roses.</title>
        <authorList>
            <person name="Bendahmane M."/>
        </authorList>
    </citation>
    <scope>NUCLEOTIDE SEQUENCE [LARGE SCALE GENOMIC DNA]</scope>
    <source>
        <strain evidence="3">cv. Old Blush</strain>
    </source>
</reference>
<evidence type="ECO:0000313" key="3">
    <source>
        <dbReference type="Proteomes" id="UP000238479"/>
    </source>
</evidence>
<dbReference type="AlphaFoldDB" id="A0A2P6PIE1"/>
<keyword evidence="2" id="KW-0560">Oxidoreductase</keyword>
<gene>
    <name evidence="2" type="ORF">RchiOBHm_Chr7g0242091</name>
</gene>
<dbReference type="SUPFAM" id="SSF51735">
    <property type="entry name" value="NAD(P)-binding Rossmann-fold domains"/>
    <property type="match status" value="1"/>
</dbReference>
<dbReference type="PANTHER" id="PTHR42820">
    <property type="entry name" value="SHORT-CHAIN DEHYDROGENASE REDUCTASE"/>
    <property type="match status" value="1"/>
</dbReference>